<feature type="transmembrane region" description="Helical" evidence="7">
    <location>
        <begin position="251"/>
        <end position="274"/>
    </location>
</feature>
<reference evidence="9 10" key="1">
    <citation type="submission" date="2021-12" db="EMBL/GenBank/DDBJ databases">
        <title>Genome sequencing of bacteria with rrn-lacking chromosome and rrn-plasmid.</title>
        <authorList>
            <person name="Anda M."/>
            <person name="Iwasaki W."/>
        </authorList>
    </citation>
    <scope>NUCLEOTIDE SEQUENCE [LARGE SCALE GENOMIC DNA]</scope>
    <source>
        <strain evidence="9 10">NBRC 101262</strain>
        <plasmid evidence="9 10">pPP1</plasmid>
    </source>
</reference>
<evidence type="ECO:0000256" key="7">
    <source>
        <dbReference type="SAM" id="Phobius"/>
    </source>
</evidence>
<evidence type="ECO:0000313" key="10">
    <source>
        <dbReference type="Proteomes" id="UP001354989"/>
    </source>
</evidence>
<organism evidence="9 10">
    <name type="scientific">Persicobacter psychrovividus</name>
    <dbReference type="NCBI Taxonomy" id="387638"/>
    <lineage>
        <taxon>Bacteria</taxon>
        <taxon>Pseudomonadati</taxon>
        <taxon>Bacteroidota</taxon>
        <taxon>Cytophagia</taxon>
        <taxon>Cytophagales</taxon>
        <taxon>Persicobacteraceae</taxon>
        <taxon>Persicobacter</taxon>
    </lineage>
</organism>
<sequence>MQNLFDQFSLNIKLAYRNIIGAGLRTWLNVGILSFAFVVILLLNGIMDGWQQQAVGENIAWAFGHGQVVHPKYDPQDPFSLQQGHGPLTPNPNLTPILLQQGNIYPKQRMLPVVIKGIDVQQQTLSIPTEVLAKSDANIPALIGRYMANTNNLKVGDRMLMRWKDKNGAFDAQYITIAGIFDTDVPTVDIGQIWVPIRKLWTLTGLQNHATYQVANAQYQPETDQKWHYKSQDELLADTYQMIEQEKSTSAFSYIILLAIALIAIFDAQVFSVFKRQKEIGTYIALGFTRKRVTALFTLEGIMYAVLACIVGSLYSYPIFQYFAKEGIAFGKEEMTYEMGITMGEKVYPYVSASLLLTTFLVVVGLACIVSYLPVRKIATMNPVDALKGKKS</sequence>
<protein>
    <recommendedName>
        <fullName evidence="8">ABC3 transporter permease C-terminal domain-containing protein</fullName>
    </recommendedName>
</protein>
<name>A0ABM7VHK1_9BACT</name>
<geneLocation type="plasmid" evidence="9 10">
    <name>pPP1</name>
</geneLocation>
<feature type="transmembrane region" description="Helical" evidence="7">
    <location>
        <begin position="295"/>
        <end position="317"/>
    </location>
</feature>
<evidence type="ECO:0000313" key="9">
    <source>
        <dbReference type="EMBL" id="BDD00449.1"/>
    </source>
</evidence>
<dbReference type="Pfam" id="PF02687">
    <property type="entry name" value="FtsX"/>
    <property type="match status" value="1"/>
</dbReference>
<keyword evidence="4 7" id="KW-1133">Transmembrane helix</keyword>
<keyword evidence="5 7" id="KW-0472">Membrane</keyword>
<keyword evidence="10" id="KW-1185">Reference proteome</keyword>
<dbReference type="PANTHER" id="PTHR30572:SF4">
    <property type="entry name" value="ABC TRANSPORTER PERMEASE YTRF"/>
    <property type="match status" value="1"/>
</dbReference>
<feature type="domain" description="ABC3 transporter permease C-terminal" evidence="8">
    <location>
        <begin position="253"/>
        <end position="383"/>
    </location>
</feature>
<comment type="similarity">
    <text evidence="6">Belongs to the ABC-4 integral membrane protein family.</text>
</comment>
<keyword evidence="2" id="KW-1003">Cell membrane</keyword>
<evidence type="ECO:0000259" key="8">
    <source>
        <dbReference type="Pfam" id="PF02687"/>
    </source>
</evidence>
<accession>A0ABM7VHK1</accession>
<evidence type="ECO:0000256" key="1">
    <source>
        <dbReference type="ARBA" id="ARBA00004651"/>
    </source>
</evidence>
<evidence type="ECO:0000256" key="6">
    <source>
        <dbReference type="ARBA" id="ARBA00038076"/>
    </source>
</evidence>
<keyword evidence="3 7" id="KW-0812">Transmembrane</keyword>
<dbReference type="InterPro" id="IPR050250">
    <property type="entry name" value="Macrolide_Exporter_MacB"/>
</dbReference>
<keyword evidence="9" id="KW-0614">Plasmid</keyword>
<evidence type="ECO:0000256" key="2">
    <source>
        <dbReference type="ARBA" id="ARBA00022475"/>
    </source>
</evidence>
<feature type="transmembrane region" description="Helical" evidence="7">
    <location>
        <begin position="27"/>
        <end position="47"/>
    </location>
</feature>
<evidence type="ECO:0000256" key="5">
    <source>
        <dbReference type="ARBA" id="ARBA00023136"/>
    </source>
</evidence>
<dbReference type="InterPro" id="IPR003838">
    <property type="entry name" value="ABC3_permease_C"/>
</dbReference>
<proteinExistence type="inferred from homology"/>
<dbReference type="PANTHER" id="PTHR30572">
    <property type="entry name" value="MEMBRANE COMPONENT OF TRANSPORTER-RELATED"/>
    <property type="match status" value="1"/>
</dbReference>
<evidence type="ECO:0000256" key="3">
    <source>
        <dbReference type="ARBA" id="ARBA00022692"/>
    </source>
</evidence>
<feature type="transmembrane region" description="Helical" evidence="7">
    <location>
        <begin position="347"/>
        <end position="373"/>
    </location>
</feature>
<dbReference type="EMBL" id="AP025293">
    <property type="protein sequence ID" value="BDD00449.1"/>
    <property type="molecule type" value="Genomic_DNA"/>
</dbReference>
<gene>
    <name evidence="9" type="ORF">PEPS_27290</name>
</gene>
<evidence type="ECO:0000256" key="4">
    <source>
        <dbReference type="ARBA" id="ARBA00022989"/>
    </source>
</evidence>
<comment type="subcellular location">
    <subcellularLocation>
        <location evidence="1">Cell membrane</location>
        <topology evidence="1">Multi-pass membrane protein</topology>
    </subcellularLocation>
</comment>
<dbReference type="Proteomes" id="UP001354989">
    <property type="component" value="Plasmid pPP1"/>
</dbReference>